<proteinExistence type="predicted"/>
<dbReference type="RefSeq" id="WP_281999750.1">
    <property type="nucleotide sequence ID" value="NZ_AP027151.1"/>
</dbReference>
<gene>
    <name evidence="3" type="ORF">GURASL_25470</name>
</gene>
<evidence type="ECO:0000313" key="3">
    <source>
        <dbReference type="EMBL" id="BDV43624.1"/>
    </source>
</evidence>
<accession>A0ABM8EMG8</accession>
<dbReference type="EMBL" id="AP027151">
    <property type="protein sequence ID" value="BDV43624.1"/>
    <property type="molecule type" value="Genomic_DNA"/>
</dbReference>
<keyword evidence="4" id="KW-1185">Reference proteome</keyword>
<evidence type="ECO:0000313" key="4">
    <source>
        <dbReference type="Proteomes" id="UP001317705"/>
    </source>
</evidence>
<feature type="region of interest" description="Disordered" evidence="1">
    <location>
        <begin position="45"/>
        <end position="90"/>
    </location>
</feature>
<organism evidence="3 4">
    <name type="scientific">Geotalea uraniireducens</name>
    <dbReference type="NCBI Taxonomy" id="351604"/>
    <lineage>
        <taxon>Bacteria</taxon>
        <taxon>Pseudomonadati</taxon>
        <taxon>Thermodesulfobacteriota</taxon>
        <taxon>Desulfuromonadia</taxon>
        <taxon>Geobacterales</taxon>
        <taxon>Geobacteraceae</taxon>
        <taxon>Geotalea</taxon>
    </lineage>
</organism>
<reference evidence="3 4" key="1">
    <citation type="submission" date="2022-12" db="EMBL/GenBank/DDBJ databases">
        <title>Polyphasic characterization of Geotalea uranireducens NIT-SL11 newly isolated from a complex of sewage sludge and microbially reduced graphene oxide.</title>
        <authorList>
            <person name="Xie L."/>
            <person name="Yoshida N."/>
            <person name="Meng L."/>
        </authorList>
    </citation>
    <scope>NUCLEOTIDE SEQUENCE [LARGE SCALE GENOMIC DNA]</scope>
    <source>
        <strain evidence="3 4">NIT-SL11</strain>
    </source>
</reference>
<feature type="compositionally biased region" description="Basic and acidic residues" evidence="1">
    <location>
        <begin position="68"/>
        <end position="86"/>
    </location>
</feature>
<dbReference type="Proteomes" id="UP001317705">
    <property type="component" value="Chromosome"/>
</dbReference>
<feature type="domain" description="Transcription factor zinc-finger" evidence="2">
    <location>
        <begin position="2"/>
        <end position="42"/>
    </location>
</feature>
<dbReference type="InterPro" id="IPR027392">
    <property type="entry name" value="TF_Znf"/>
</dbReference>
<evidence type="ECO:0000259" key="2">
    <source>
        <dbReference type="Pfam" id="PF13453"/>
    </source>
</evidence>
<dbReference type="Pfam" id="PF13453">
    <property type="entry name" value="Zn_ribbon_TFIIB"/>
    <property type="match status" value="1"/>
</dbReference>
<sequence>MHCPVCKVALLMTERFGVEIDYCPQCRGIWLDRGELDKIVARVEPPPTKATAAEWPAPSGHQGHHAGHHDGGRHDNHDSRRHFEAKPHRKRSMLAQLFDFD</sequence>
<name>A0ABM8EMG8_9BACT</name>
<evidence type="ECO:0000256" key="1">
    <source>
        <dbReference type="SAM" id="MobiDB-lite"/>
    </source>
</evidence>
<protein>
    <recommendedName>
        <fullName evidence="2">Transcription factor zinc-finger domain-containing protein</fullName>
    </recommendedName>
</protein>